<comment type="caution">
    <text evidence="10">The sequence shown here is derived from an EMBL/GenBank/DDBJ whole genome shotgun (WGS) entry which is preliminary data.</text>
</comment>
<comment type="cofactor">
    <cofactor evidence="1 9">
        <name>Mg(2+)</name>
        <dbReference type="ChEBI" id="CHEBI:18420"/>
    </cofactor>
</comment>
<dbReference type="CDD" id="cd09725">
    <property type="entry name" value="Cas2_I_II_III"/>
    <property type="match status" value="1"/>
</dbReference>
<dbReference type="HAMAP" id="MF_01471">
    <property type="entry name" value="Cas2"/>
    <property type="match status" value="1"/>
</dbReference>
<dbReference type="GO" id="GO:0043571">
    <property type="term" value="P:maintenance of CRISPR repeat elements"/>
    <property type="evidence" value="ECO:0007669"/>
    <property type="project" value="UniProtKB-UniRule"/>
</dbReference>
<evidence type="ECO:0000256" key="9">
    <source>
        <dbReference type="HAMAP-Rule" id="MF_01471"/>
    </source>
</evidence>
<keyword evidence="8 9" id="KW-0051">Antiviral defense</keyword>
<keyword evidence="5 9" id="KW-0255">Endonuclease</keyword>
<dbReference type="SUPFAM" id="SSF143430">
    <property type="entry name" value="TTP0101/SSO1404-like"/>
    <property type="match status" value="1"/>
</dbReference>
<comment type="similarity">
    <text evidence="2 9">Belongs to the CRISPR-associated endoribonuclease Cas2 protein family.</text>
</comment>
<dbReference type="Pfam" id="PF09827">
    <property type="entry name" value="CRISPR_Cas2"/>
    <property type="match status" value="1"/>
</dbReference>
<proteinExistence type="inferred from homology"/>
<dbReference type="GO" id="GO:0051607">
    <property type="term" value="P:defense response to virus"/>
    <property type="evidence" value="ECO:0007669"/>
    <property type="project" value="UniProtKB-UniRule"/>
</dbReference>
<evidence type="ECO:0000256" key="1">
    <source>
        <dbReference type="ARBA" id="ARBA00001946"/>
    </source>
</evidence>
<keyword evidence="6 9" id="KW-0378">Hydrolase</keyword>
<name>A0A7V3ZWN8_UNCW3</name>
<dbReference type="EC" id="3.1.-.-" evidence="9"/>
<dbReference type="PANTHER" id="PTHR34405">
    <property type="entry name" value="CRISPR-ASSOCIATED ENDORIBONUCLEASE CAS2"/>
    <property type="match status" value="1"/>
</dbReference>
<gene>
    <name evidence="9 10" type="primary">cas2</name>
    <name evidence="10" type="ORF">ENU66_01425</name>
</gene>
<evidence type="ECO:0000256" key="4">
    <source>
        <dbReference type="ARBA" id="ARBA00022723"/>
    </source>
</evidence>
<evidence type="ECO:0000313" key="10">
    <source>
        <dbReference type="EMBL" id="HGL16989.1"/>
    </source>
</evidence>
<dbReference type="Gene3D" id="3.30.70.240">
    <property type="match status" value="1"/>
</dbReference>
<evidence type="ECO:0000256" key="3">
    <source>
        <dbReference type="ARBA" id="ARBA00022722"/>
    </source>
</evidence>
<sequence length="86" mass="10347">MFVILVYDVEAKRVVKVLKVARKYLFWLQNSVLEGHLSAGQFIKLKSELRRVIDEERDSIIFYIFDRRQLYKEFIGVVKAYADRYL</sequence>
<evidence type="ECO:0000256" key="5">
    <source>
        <dbReference type="ARBA" id="ARBA00022759"/>
    </source>
</evidence>
<evidence type="ECO:0000256" key="2">
    <source>
        <dbReference type="ARBA" id="ARBA00009959"/>
    </source>
</evidence>
<keyword evidence="7 9" id="KW-0460">Magnesium</keyword>
<reference evidence="10" key="1">
    <citation type="journal article" date="2020" name="mSystems">
        <title>Genome- and Community-Level Interaction Insights into Carbon Utilization and Element Cycling Functions of Hydrothermarchaeota in Hydrothermal Sediment.</title>
        <authorList>
            <person name="Zhou Z."/>
            <person name="Liu Y."/>
            <person name="Xu W."/>
            <person name="Pan J."/>
            <person name="Luo Z.H."/>
            <person name="Li M."/>
        </authorList>
    </citation>
    <scope>NUCLEOTIDE SEQUENCE [LARGE SCALE GENOMIC DNA]</scope>
    <source>
        <strain evidence="10">SpSt-69</strain>
    </source>
</reference>
<dbReference type="GO" id="GO:0004521">
    <property type="term" value="F:RNA endonuclease activity"/>
    <property type="evidence" value="ECO:0007669"/>
    <property type="project" value="InterPro"/>
</dbReference>
<protein>
    <recommendedName>
        <fullName evidence="9">CRISPR-associated endoribonuclease Cas2</fullName>
        <ecNumber evidence="9">3.1.-.-</ecNumber>
    </recommendedName>
</protein>
<keyword evidence="4 9" id="KW-0479">Metal-binding</keyword>
<evidence type="ECO:0000256" key="8">
    <source>
        <dbReference type="ARBA" id="ARBA00023118"/>
    </source>
</evidence>
<dbReference type="GO" id="GO:0046872">
    <property type="term" value="F:metal ion binding"/>
    <property type="evidence" value="ECO:0007669"/>
    <property type="project" value="UniProtKB-UniRule"/>
</dbReference>
<dbReference type="InterPro" id="IPR019199">
    <property type="entry name" value="Virulence_VapD/CRISPR_Cas2"/>
</dbReference>
<dbReference type="GO" id="GO:0016787">
    <property type="term" value="F:hydrolase activity"/>
    <property type="evidence" value="ECO:0007669"/>
    <property type="project" value="UniProtKB-KW"/>
</dbReference>
<dbReference type="AlphaFoldDB" id="A0A7V3ZWN8"/>
<dbReference type="PANTHER" id="PTHR34405:SF1">
    <property type="entry name" value="CRISPR-ASSOCIATED ENDORIBONUCLEASE CAS2"/>
    <property type="match status" value="1"/>
</dbReference>
<comment type="function">
    <text evidence="9">CRISPR (clustered regularly interspaced short palindromic repeat), is an adaptive immune system that provides protection against mobile genetic elements (viruses, transposable elements and conjugative plasmids). CRISPR clusters contain sequences complementary to antecedent mobile elements and target invading nucleic acids. CRISPR clusters are transcribed and processed into CRISPR RNA (crRNA). Functions as a ssRNA-specific endoribonuclease. Involved in the integration of spacer DNA into the CRISPR cassette.</text>
</comment>
<dbReference type="NCBIfam" id="TIGR01573">
    <property type="entry name" value="cas2"/>
    <property type="match status" value="1"/>
</dbReference>
<organism evidence="10">
    <name type="scientific">candidate division WOR-3 bacterium</name>
    <dbReference type="NCBI Taxonomy" id="2052148"/>
    <lineage>
        <taxon>Bacteria</taxon>
        <taxon>Bacteria division WOR-3</taxon>
    </lineage>
</organism>
<accession>A0A7V3ZWN8</accession>
<dbReference type="EMBL" id="DTDJ01000013">
    <property type="protein sequence ID" value="HGL16989.1"/>
    <property type="molecule type" value="Genomic_DNA"/>
</dbReference>
<evidence type="ECO:0000256" key="6">
    <source>
        <dbReference type="ARBA" id="ARBA00022801"/>
    </source>
</evidence>
<keyword evidence="3 9" id="KW-0540">Nuclease</keyword>
<comment type="subunit">
    <text evidence="9">Homodimer, forms a heterotetramer with a Cas1 homodimer.</text>
</comment>
<evidence type="ECO:0000256" key="7">
    <source>
        <dbReference type="ARBA" id="ARBA00022842"/>
    </source>
</evidence>
<feature type="binding site" evidence="9">
    <location>
        <position position="8"/>
    </location>
    <ligand>
        <name>Mg(2+)</name>
        <dbReference type="ChEBI" id="CHEBI:18420"/>
        <note>catalytic</note>
    </ligand>
</feature>
<dbReference type="InterPro" id="IPR021127">
    <property type="entry name" value="CRISPR_associated_Cas2"/>
</dbReference>